<proteinExistence type="predicted"/>
<name>A0A9Q0XQP8_9SAUR</name>
<feature type="non-terminal residue" evidence="1">
    <location>
        <position position="1"/>
    </location>
</feature>
<dbReference type="Proteomes" id="UP001142489">
    <property type="component" value="Unassembled WGS sequence"/>
</dbReference>
<dbReference type="EMBL" id="JAPFRF010000008">
    <property type="protein sequence ID" value="KAJ7324586.1"/>
    <property type="molecule type" value="Genomic_DNA"/>
</dbReference>
<reference evidence="1" key="1">
    <citation type="journal article" date="2023" name="DNA Res.">
        <title>Chromosome-level genome assembly of Phrynocephalus forsythii using third-generation DNA sequencing and Hi-C analysis.</title>
        <authorList>
            <person name="Qi Y."/>
            <person name="Zhao W."/>
            <person name="Zhao Y."/>
            <person name="Niu C."/>
            <person name="Cao S."/>
            <person name="Zhang Y."/>
        </authorList>
    </citation>
    <scope>NUCLEOTIDE SEQUENCE</scope>
    <source>
        <tissue evidence="1">Muscle</tissue>
    </source>
</reference>
<dbReference type="AlphaFoldDB" id="A0A9Q0XQP8"/>
<organism evidence="1 2">
    <name type="scientific">Phrynocephalus forsythii</name>
    <dbReference type="NCBI Taxonomy" id="171643"/>
    <lineage>
        <taxon>Eukaryota</taxon>
        <taxon>Metazoa</taxon>
        <taxon>Chordata</taxon>
        <taxon>Craniata</taxon>
        <taxon>Vertebrata</taxon>
        <taxon>Euteleostomi</taxon>
        <taxon>Lepidosauria</taxon>
        <taxon>Squamata</taxon>
        <taxon>Bifurcata</taxon>
        <taxon>Unidentata</taxon>
        <taxon>Episquamata</taxon>
        <taxon>Toxicofera</taxon>
        <taxon>Iguania</taxon>
        <taxon>Acrodonta</taxon>
        <taxon>Agamidae</taxon>
        <taxon>Agaminae</taxon>
        <taxon>Phrynocephalus</taxon>
    </lineage>
</organism>
<sequence>SGYTVEFDHLPPLGQIIIKPPSETLREEVNILLHKDAIEKVLADDICKFYSWYFTVPEKEGGLQPILDLRDINFYIHPK</sequence>
<dbReference type="OrthoDB" id="10068174at2759"/>
<protein>
    <submittedName>
        <fullName evidence="1">Uncharacterized protein</fullName>
    </submittedName>
</protein>
<comment type="caution">
    <text evidence="1">The sequence shown here is derived from an EMBL/GenBank/DDBJ whole genome shotgun (WGS) entry which is preliminary data.</text>
</comment>
<keyword evidence="2" id="KW-1185">Reference proteome</keyword>
<evidence type="ECO:0000313" key="1">
    <source>
        <dbReference type="EMBL" id="KAJ7324586.1"/>
    </source>
</evidence>
<gene>
    <name evidence="1" type="ORF">JRQ81_017606</name>
</gene>
<evidence type="ECO:0000313" key="2">
    <source>
        <dbReference type="Proteomes" id="UP001142489"/>
    </source>
</evidence>
<accession>A0A9Q0XQP8</accession>